<feature type="transmembrane region" description="Helical" evidence="6">
    <location>
        <begin position="369"/>
        <end position="391"/>
    </location>
</feature>
<feature type="transmembrane region" description="Helical" evidence="6">
    <location>
        <begin position="44"/>
        <end position="62"/>
    </location>
</feature>
<keyword evidence="5 6" id="KW-0472">Membrane</keyword>
<keyword evidence="3 6" id="KW-0812">Transmembrane</keyword>
<dbReference type="InterPro" id="IPR036259">
    <property type="entry name" value="MFS_trans_sf"/>
</dbReference>
<dbReference type="InterPro" id="IPR000109">
    <property type="entry name" value="POT_fam"/>
</dbReference>
<feature type="transmembrane region" description="Helical" evidence="6">
    <location>
        <begin position="74"/>
        <end position="94"/>
    </location>
</feature>
<feature type="transmembrane region" description="Helical" evidence="6">
    <location>
        <begin position="204"/>
        <end position="225"/>
    </location>
</feature>
<dbReference type="Proteomes" id="UP000516314">
    <property type="component" value="Chromosome 1"/>
</dbReference>
<keyword evidence="4 6" id="KW-1133">Transmembrane helix</keyword>
<feature type="transmembrane region" description="Helical" evidence="6">
    <location>
        <begin position="106"/>
        <end position="123"/>
    </location>
</feature>
<dbReference type="GO" id="GO:0006857">
    <property type="term" value="P:oligopeptide transport"/>
    <property type="evidence" value="ECO:0007669"/>
    <property type="project" value="InterPro"/>
</dbReference>
<dbReference type="Gene3D" id="1.20.1250.20">
    <property type="entry name" value="MFS general substrate transporter like domains"/>
    <property type="match status" value="2"/>
</dbReference>
<evidence type="ECO:0000256" key="5">
    <source>
        <dbReference type="ARBA" id="ARBA00023136"/>
    </source>
</evidence>
<dbReference type="PANTHER" id="PTHR11654">
    <property type="entry name" value="OLIGOPEPTIDE TRANSPORTER-RELATED"/>
    <property type="match status" value="1"/>
</dbReference>
<evidence type="ECO:0000256" key="1">
    <source>
        <dbReference type="ARBA" id="ARBA00004141"/>
    </source>
</evidence>
<evidence type="ECO:0000256" key="6">
    <source>
        <dbReference type="SAM" id="Phobius"/>
    </source>
</evidence>
<organism evidence="7 8">
    <name type="scientific">Arabidopsis thaliana</name>
    <name type="common">Mouse-ear cress</name>
    <dbReference type="NCBI Taxonomy" id="3702"/>
    <lineage>
        <taxon>Eukaryota</taxon>
        <taxon>Viridiplantae</taxon>
        <taxon>Streptophyta</taxon>
        <taxon>Embryophyta</taxon>
        <taxon>Tracheophyta</taxon>
        <taxon>Spermatophyta</taxon>
        <taxon>Magnoliopsida</taxon>
        <taxon>eudicotyledons</taxon>
        <taxon>Gunneridae</taxon>
        <taxon>Pentapetalae</taxon>
        <taxon>rosids</taxon>
        <taxon>malvids</taxon>
        <taxon>Brassicales</taxon>
        <taxon>Brassicaceae</taxon>
        <taxon>Camelineae</taxon>
        <taxon>Arabidopsis</taxon>
    </lineage>
</organism>
<gene>
    <name evidence="7" type="ORF">AT9943_LOCUS5278</name>
</gene>
<dbReference type="Pfam" id="PF00854">
    <property type="entry name" value="PTR2"/>
    <property type="match status" value="2"/>
</dbReference>
<name>A0A7G2E585_ARATH</name>
<dbReference type="InterPro" id="IPR018456">
    <property type="entry name" value="PTR2_symporter_CS"/>
</dbReference>
<dbReference type="GO" id="GO:0022857">
    <property type="term" value="F:transmembrane transporter activity"/>
    <property type="evidence" value="ECO:0007669"/>
    <property type="project" value="InterPro"/>
</dbReference>
<proteinExistence type="inferred from homology"/>
<dbReference type="SUPFAM" id="SSF103473">
    <property type="entry name" value="MFS general substrate transporter"/>
    <property type="match status" value="2"/>
</dbReference>
<evidence type="ECO:0000313" key="7">
    <source>
        <dbReference type="EMBL" id="CAD5316978.1"/>
    </source>
</evidence>
<sequence>MAITYSSADELGNTTEGFLEIRENTSGGWKSARLIIVVQMAERFAYFGIASNLIMYLTGPLGESTAAAAANVNAWTGTVAFLPLLGGFLADSYLGRFRTIIISSSLYILGLGLLSFSTMIPSHQSKDSNQLQETIFFFSLYLVAIGQGGYNPCIKVFGADQFDGNDHKEARDKSSFFNWLMFGNCISILTTRLVSTYIQENLSWSLGFGIPSVSMLLSLFLFLLGTTSYRFSTERVGKKNPFARISRVFMEALKNRRQPDLDIANANANETLLLLAHQSSKQFRFLDRAAISCELAEIEEAKAGLGLLSFSAMTSSNSKDPNQLQVILFFCSLYLIAIGQGGYKPCIKVFGADQFDGNDIKDAKDKSSYFNWLMFGSCVSILTFRLVSSYIQEDLSWSLGFGIPSVFMLLALFLFLLGTKTYRFSTAREGKKNPFARISHVFMAALKNRTQPDSYIANPNETLLTHQSSKQFRFLNKAAISCSFAEIEEAKAVLKLVPCG</sequence>
<feature type="transmembrane region" description="Helical" evidence="6">
    <location>
        <begin position="397"/>
        <end position="418"/>
    </location>
</feature>
<protein>
    <submittedName>
        <fullName evidence="7">(thale cress) hypothetical protein</fullName>
    </submittedName>
</protein>
<reference evidence="7 8" key="1">
    <citation type="submission" date="2020-09" db="EMBL/GenBank/DDBJ databases">
        <authorList>
            <person name="Ashkenazy H."/>
        </authorList>
    </citation>
    <scope>NUCLEOTIDE SEQUENCE [LARGE SCALE GENOMIC DNA]</scope>
    <source>
        <strain evidence="8">cv. Cdm-0</strain>
    </source>
</reference>
<accession>A0A7G2E585</accession>
<evidence type="ECO:0000256" key="3">
    <source>
        <dbReference type="ARBA" id="ARBA00022692"/>
    </source>
</evidence>
<feature type="transmembrane region" description="Helical" evidence="6">
    <location>
        <begin position="135"/>
        <end position="154"/>
    </location>
</feature>
<dbReference type="PROSITE" id="PS01022">
    <property type="entry name" value="PTR2_1"/>
    <property type="match status" value="1"/>
</dbReference>
<comment type="subcellular location">
    <subcellularLocation>
        <location evidence="1">Membrane</location>
        <topology evidence="1">Multi-pass membrane protein</topology>
    </subcellularLocation>
</comment>
<dbReference type="EMBL" id="LR881466">
    <property type="protein sequence ID" value="CAD5316978.1"/>
    <property type="molecule type" value="Genomic_DNA"/>
</dbReference>
<feature type="transmembrane region" description="Helical" evidence="6">
    <location>
        <begin position="175"/>
        <end position="198"/>
    </location>
</feature>
<evidence type="ECO:0000256" key="4">
    <source>
        <dbReference type="ARBA" id="ARBA00022989"/>
    </source>
</evidence>
<dbReference type="AlphaFoldDB" id="A0A7G2E585"/>
<dbReference type="GO" id="GO:0016020">
    <property type="term" value="C:membrane"/>
    <property type="evidence" value="ECO:0007669"/>
    <property type="project" value="UniProtKB-SubCell"/>
</dbReference>
<evidence type="ECO:0000256" key="2">
    <source>
        <dbReference type="ARBA" id="ARBA00005982"/>
    </source>
</evidence>
<comment type="similarity">
    <text evidence="2">Belongs to the major facilitator superfamily. Proton-dependent oligopeptide transporter (POT/PTR) (TC 2.A.17) family.</text>
</comment>
<evidence type="ECO:0000313" key="8">
    <source>
        <dbReference type="Proteomes" id="UP000516314"/>
    </source>
</evidence>